<protein>
    <submittedName>
        <fullName evidence="1">Uncharacterized protein</fullName>
    </submittedName>
</protein>
<reference evidence="1 2" key="1">
    <citation type="journal article" date="2018" name="Mol. Biol. Evol.">
        <title>Broad Genomic Sampling Reveals a Smut Pathogenic Ancestry of the Fungal Clade Ustilaginomycotina.</title>
        <authorList>
            <person name="Kijpornyongpan T."/>
            <person name="Mondo S.J."/>
            <person name="Barry K."/>
            <person name="Sandor L."/>
            <person name="Lee J."/>
            <person name="Lipzen A."/>
            <person name="Pangilinan J."/>
            <person name="LaButti K."/>
            <person name="Hainaut M."/>
            <person name="Henrissat B."/>
            <person name="Grigoriev I.V."/>
            <person name="Spatafora J.W."/>
            <person name="Aime M.C."/>
        </authorList>
    </citation>
    <scope>NUCLEOTIDE SEQUENCE [LARGE SCALE GENOMIC DNA]</scope>
    <source>
        <strain evidence="1 2">SA 807</strain>
    </source>
</reference>
<dbReference type="EMBL" id="KZ819775">
    <property type="protein sequence ID" value="PWN52465.1"/>
    <property type="molecule type" value="Genomic_DNA"/>
</dbReference>
<organism evidence="1 2">
    <name type="scientific">Violaceomyces palustris</name>
    <dbReference type="NCBI Taxonomy" id="1673888"/>
    <lineage>
        <taxon>Eukaryota</taxon>
        <taxon>Fungi</taxon>
        <taxon>Dikarya</taxon>
        <taxon>Basidiomycota</taxon>
        <taxon>Ustilaginomycotina</taxon>
        <taxon>Ustilaginomycetes</taxon>
        <taxon>Violaceomycetales</taxon>
        <taxon>Violaceomycetaceae</taxon>
        <taxon>Violaceomyces</taxon>
    </lineage>
</organism>
<accession>A0ACD0P2Z2</accession>
<dbReference type="Proteomes" id="UP000245626">
    <property type="component" value="Unassembled WGS sequence"/>
</dbReference>
<gene>
    <name evidence="1" type="ORF">IE53DRAFT_385077</name>
</gene>
<sequence length="933" mass="102811">MSHSLTNANDHSDPPPTHPNKKRRTLNRPVVVCERCRSKKIRCDLQQPKCGACRKANNAPCVPYQSVRGAPPNLPTPPPPSQPIADHVAKLEFTVRHLTRQLSEAQRSSSNESRPSRQSLEAFVPSVPPSVDDAPVDHCTSQHPANSLPPSPSPRAGALPSHTSRLVSPISEDDPPSDDNCDPVFDPFIYSTAFDVRAGILEGGAALGVTRRGRRGEQASGEAEAAAESGSSNQQVQGLIDTSETVPFPPYEVTRSLVKRFFDRINTQVPVLDRNALTTRLEAMARQQAEAGVDLDQNGWESGSSISLDEERVLHLVLAATTASMSWNQRSAGFPAEKHLSSAFRLARAADRYGVGSPQQHLHGCLMWSSTPTLQELKCAILVTIYSLIRPLYPGIWQTLGSATRCCTALGLFHEVRSIQVGDKSAKDWEENSDEPRRLFWSCYMLDRFVCFNLKLPFSIADSSISTRLPWVRPVGEEDQEDGLMTDGRRRRWRDNGPWAKGGDSSANRRHRKDLAMETSLSGRHEYDMILCGMARSIAEDPTRWVSMAYLKLRQLQSEIVNVLCDPRGGIHSMRDKKGWRKAIEERLLAWHDFAPCSSGDLDGLDCDFNPLLLELNYLNTCILLGGSDLRHSSLEGLDQLESDAIKMIKVSSTLERSGSINFNWVSAHNLSIASTFYLFATWQRVTIVGPDSKRHAGGGGGCSCCFTSKSEEVTALGEMVSSCLRSFSRRTRTGRESRLAIERMFTVTVELCKRYEEGECAGFPASGVESQDRISQGSNGHDWLRRVRSRLGRDQRSSPLMLSSSRTSSSPSSSSPLLTAQSRDNRMSRGPEQGTVRVPALEPDGGEGDQQDDQSTTSIHRGNEPGGEMAVPSTCLHGLQEQESFSSPEAALGWGLVDFLPRNSEDVDLSCFMNDSLHDLQQLFSEAGIPLP</sequence>
<keyword evidence="2" id="KW-1185">Reference proteome</keyword>
<evidence type="ECO:0000313" key="1">
    <source>
        <dbReference type="EMBL" id="PWN52465.1"/>
    </source>
</evidence>
<proteinExistence type="predicted"/>
<name>A0ACD0P2Z2_9BASI</name>
<evidence type="ECO:0000313" key="2">
    <source>
        <dbReference type="Proteomes" id="UP000245626"/>
    </source>
</evidence>